<sequence length="631" mass="71042">MATRLLGRGARLLGTWCPVSASSATAYLPPLLASQSLGPQLHSQMRRMCDGRPLMKVDHDNNSTFVLETVLEKHIQKASSPQEVLQFWNDDGRSGNQAAICIIKLARLSVENGVLDCSHYLQDPRMTKLLCTVSSEVSTVWNGNLVAVVRALFLLGVAQEGKLMNAIVTEALWRLRRFSYKQLATLMGWVGTLEAPQGQMLQLQNHLLKQLELRWTELADARTASVLIARVGHLSPTFMDKLEDKALELAEKFDADDIRKVALSLASQDRRSVPLLRALSYHLQQKPALELSTPLLLDVLYAFGKINFKQDQLFQRISAELLPRKAELSSSDVTRCAKSLAYLKWLECDLFERFSEHYLENSETYSTLQLCSLLLSLARLNFPPSKTEEFFSKVHEALNGQVQDLEPYLRVDLVWSLCILRQLKPQYLQSVLDPVFQTNLTGGNPSRAQNYRLKLLHIATTAQLEKLSPPTTSSVLSLHLPAQTQETRPTLLQASLKEVLRSLTSNGGSFRAGVNTIYGWTIDGELVIDSHNKPVDLLAIEAPHLCEGGKGSPMPYGAHRIAFLVGEFSYYNSRSKELMGRFAMQKHHLQQAGFLTVEVPYFEWQELKNDWLKVEYLKDKLRKAVAVEMAK</sequence>
<feature type="domain" description="RAP" evidence="8">
    <location>
        <begin position="561"/>
        <end position="619"/>
    </location>
</feature>
<dbReference type="InterPro" id="IPR010622">
    <property type="entry name" value="FAST_Leu-rich"/>
</dbReference>
<evidence type="ECO:0000313" key="9">
    <source>
        <dbReference type="EMBL" id="KAJ8288429.1"/>
    </source>
</evidence>
<evidence type="ECO:0000256" key="3">
    <source>
        <dbReference type="ARBA" id="ARBA00023128"/>
    </source>
</evidence>
<dbReference type="PANTHER" id="PTHR21228:SF59">
    <property type="entry name" value="FAST KINASE DOMAIN-CONTAINING PROTEIN 4"/>
    <property type="match status" value="1"/>
</dbReference>
<dbReference type="GO" id="GO:0044528">
    <property type="term" value="P:regulation of mitochondrial mRNA stability"/>
    <property type="evidence" value="ECO:0007669"/>
    <property type="project" value="InterPro"/>
</dbReference>
<evidence type="ECO:0000256" key="7">
    <source>
        <dbReference type="ARBA" id="ARBA00043220"/>
    </source>
</evidence>
<dbReference type="GO" id="GO:0005759">
    <property type="term" value="C:mitochondrial matrix"/>
    <property type="evidence" value="ECO:0007669"/>
    <property type="project" value="UniProtKB-SubCell"/>
</dbReference>
<dbReference type="OrthoDB" id="6501018at2759"/>
<accession>A0A9Q1E345</accession>
<evidence type="ECO:0000313" key="10">
    <source>
        <dbReference type="Proteomes" id="UP001152803"/>
    </source>
</evidence>
<evidence type="ECO:0000256" key="4">
    <source>
        <dbReference type="ARBA" id="ARBA00038281"/>
    </source>
</evidence>
<evidence type="ECO:0000259" key="8">
    <source>
        <dbReference type="PROSITE" id="PS51286"/>
    </source>
</evidence>
<organism evidence="9 10">
    <name type="scientific">Conger conger</name>
    <name type="common">Conger eel</name>
    <name type="synonym">Muraena conger</name>
    <dbReference type="NCBI Taxonomy" id="82655"/>
    <lineage>
        <taxon>Eukaryota</taxon>
        <taxon>Metazoa</taxon>
        <taxon>Chordata</taxon>
        <taxon>Craniata</taxon>
        <taxon>Vertebrata</taxon>
        <taxon>Euteleostomi</taxon>
        <taxon>Actinopterygii</taxon>
        <taxon>Neopterygii</taxon>
        <taxon>Teleostei</taxon>
        <taxon>Anguilliformes</taxon>
        <taxon>Congridae</taxon>
        <taxon>Conger</taxon>
    </lineage>
</organism>
<dbReference type="PANTHER" id="PTHR21228">
    <property type="entry name" value="FAST LEU-RICH DOMAIN-CONTAINING"/>
    <property type="match status" value="1"/>
</dbReference>
<dbReference type="CDD" id="cd23739">
    <property type="entry name" value="TBRG4-like_N"/>
    <property type="match status" value="1"/>
</dbReference>
<name>A0A9Q1E345_CONCO</name>
<dbReference type="Pfam" id="PF06743">
    <property type="entry name" value="FAST_1"/>
    <property type="match status" value="1"/>
</dbReference>
<evidence type="ECO:0000256" key="5">
    <source>
        <dbReference type="ARBA" id="ARBA00040471"/>
    </source>
</evidence>
<dbReference type="AlphaFoldDB" id="A0A9Q1E345"/>
<gene>
    <name evidence="9" type="ORF">COCON_G00010880</name>
</gene>
<dbReference type="SMART" id="SM00952">
    <property type="entry name" value="RAP"/>
    <property type="match status" value="1"/>
</dbReference>
<dbReference type="Pfam" id="PF08373">
    <property type="entry name" value="RAP"/>
    <property type="match status" value="1"/>
</dbReference>
<dbReference type="Pfam" id="PF08368">
    <property type="entry name" value="FAST_2"/>
    <property type="match status" value="1"/>
</dbReference>
<dbReference type="GO" id="GO:0000963">
    <property type="term" value="P:mitochondrial RNA processing"/>
    <property type="evidence" value="ECO:0007669"/>
    <property type="project" value="TreeGrafter"/>
</dbReference>
<comment type="similarity">
    <text evidence="4">Belongs to the FAST kinase family.</text>
</comment>
<evidence type="ECO:0000256" key="2">
    <source>
        <dbReference type="ARBA" id="ARBA00022946"/>
    </source>
</evidence>
<dbReference type="InterPro" id="IPR050870">
    <property type="entry name" value="FAST_kinase"/>
</dbReference>
<dbReference type="GO" id="GO:0035770">
    <property type="term" value="C:ribonucleoprotein granule"/>
    <property type="evidence" value="ECO:0007669"/>
    <property type="project" value="TreeGrafter"/>
</dbReference>
<proteinExistence type="inferred from homology"/>
<comment type="subcellular location">
    <subcellularLocation>
        <location evidence="1">Mitochondrion matrix</location>
    </subcellularLocation>
</comment>
<dbReference type="InterPro" id="IPR013579">
    <property type="entry name" value="FAST_2"/>
</dbReference>
<dbReference type="PROSITE" id="PS51286">
    <property type="entry name" value="RAP"/>
    <property type="match status" value="1"/>
</dbReference>
<comment type="caution">
    <text evidence="9">The sequence shown here is derived from an EMBL/GenBank/DDBJ whole genome shotgun (WGS) entry which is preliminary data.</text>
</comment>
<keyword evidence="2" id="KW-0809">Transit peptide</keyword>
<evidence type="ECO:0000256" key="6">
    <source>
        <dbReference type="ARBA" id="ARBA00042265"/>
    </source>
</evidence>
<protein>
    <recommendedName>
        <fullName evidence="5">FAST kinase domain-containing protein 4</fullName>
    </recommendedName>
    <alternativeName>
        <fullName evidence="7">Protein TBRG4</fullName>
    </alternativeName>
    <alternativeName>
        <fullName evidence="6">Transforming growth factor beta regulator 4</fullName>
    </alternativeName>
</protein>
<dbReference type="Proteomes" id="UP001152803">
    <property type="component" value="Unassembled WGS sequence"/>
</dbReference>
<dbReference type="InterPro" id="IPR013584">
    <property type="entry name" value="RAP"/>
</dbReference>
<dbReference type="GO" id="GO:0003723">
    <property type="term" value="F:RNA binding"/>
    <property type="evidence" value="ECO:0007669"/>
    <property type="project" value="TreeGrafter"/>
</dbReference>
<dbReference type="EMBL" id="JAFJMO010000001">
    <property type="protein sequence ID" value="KAJ8288429.1"/>
    <property type="molecule type" value="Genomic_DNA"/>
</dbReference>
<keyword evidence="3" id="KW-0496">Mitochondrion</keyword>
<reference evidence="9" key="1">
    <citation type="journal article" date="2023" name="Science">
        <title>Genome structures resolve the early diversification of teleost fishes.</title>
        <authorList>
            <person name="Parey E."/>
            <person name="Louis A."/>
            <person name="Montfort J."/>
            <person name="Bouchez O."/>
            <person name="Roques C."/>
            <person name="Iampietro C."/>
            <person name="Lluch J."/>
            <person name="Castinel A."/>
            <person name="Donnadieu C."/>
            <person name="Desvignes T."/>
            <person name="Floi Bucao C."/>
            <person name="Jouanno E."/>
            <person name="Wen M."/>
            <person name="Mejri S."/>
            <person name="Dirks R."/>
            <person name="Jansen H."/>
            <person name="Henkel C."/>
            <person name="Chen W.J."/>
            <person name="Zahm M."/>
            <person name="Cabau C."/>
            <person name="Klopp C."/>
            <person name="Thompson A.W."/>
            <person name="Robinson-Rechavi M."/>
            <person name="Braasch I."/>
            <person name="Lecointre G."/>
            <person name="Bobe J."/>
            <person name="Postlethwait J.H."/>
            <person name="Berthelot C."/>
            <person name="Roest Crollius H."/>
            <person name="Guiguen Y."/>
        </authorList>
    </citation>
    <scope>NUCLEOTIDE SEQUENCE</scope>
    <source>
        <strain evidence="9">Concon-B</strain>
    </source>
</reference>
<keyword evidence="10" id="KW-1185">Reference proteome</keyword>
<evidence type="ECO:0000256" key="1">
    <source>
        <dbReference type="ARBA" id="ARBA00004305"/>
    </source>
</evidence>